<organism evidence="3 4">
    <name type="scientific">Polaribacter pectinis</name>
    <dbReference type="NCBI Taxonomy" id="2738844"/>
    <lineage>
        <taxon>Bacteria</taxon>
        <taxon>Pseudomonadati</taxon>
        <taxon>Bacteroidota</taxon>
        <taxon>Flavobacteriia</taxon>
        <taxon>Flavobacteriales</taxon>
        <taxon>Flavobacteriaceae</taxon>
    </lineage>
</organism>
<feature type="transmembrane region" description="Helical" evidence="1">
    <location>
        <begin position="319"/>
        <end position="338"/>
    </location>
</feature>
<proteinExistence type="predicted"/>
<dbReference type="Proteomes" id="UP000515808">
    <property type="component" value="Chromosome"/>
</dbReference>
<keyword evidence="1" id="KW-0812">Transmembrane</keyword>
<evidence type="ECO:0000313" key="4">
    <source>
        <dbReference type="Proteomes" id="UP000515808"/>
    </source>
</evidence>
<reference evidence="3 4" key="1">
    <citation type="submission" date="2020-08" db="EMBL/GenBank/DDBJ databases">
        <title>Polaribacter sp. L12M9 isolated from gut of the Korean scallop.</title>
        <authorList>
            <person name="Jeong Y.S."/>
        </authorList>
    </citation>
    <scope>NUCLEOTIDE SEQUENCE [LARGE SCALE GENOMIC DNA]</scope>
    <source>
        <strain evidence="3 4">L12M9</strain>
    </source>
</reference>
<feature type="transmembrane region" description="Helical" evidence="1">
    <location>
        <begin position="105"/>
        <end position="123"/>
    </location>
</feature>
<dbReference type="EMBL" id="CP060695">
    <property type="protein sequence ID" value="QNM86349.1"/>
    <property type="molecule type" value="Genomic_DNA"/>
</dbReference>
<dbReference type="Pfam" id="PF09925">
    <property type="entry name" value="DUF2157"/>
    <property type="match status" value="1"/>
</dbReference>
<keyword evidence="1" id="KW-1133">Transmembrane helix</keyword>
<feature type="transmembrane region" description="Helical" evidence="1">
    <location>
        <begin position="129"/>
        <end position="147"/>
    </location>
</feature>
<evidence type="ECO:0000256" key="1">
    <source>
        <dbReference type="SAM" id="Phobius"/>
    </source>
</evidence>
<name>A0A7G9LCK0_9FLAO</name>
<accession>A0A7G9LCK0</accession>
<evidence type="ECO:0000259" key="2">
    <source>
        <dbReference type="Pfam" id="PF09925"/>
    </source>
</evidence>
<sequence>MNSKFKQELPKLIKQGVISEEIASKIESYYNSNSVNSSNKLFTVFGVIGSLLVGLGIILILAHNWDNFSTLTKTIFAFLPLIIGQIAVGYSILKKKSSTWLESSGTFLFFAVGSSISLVSQIYNIPGNLSSFLLAWILLCLPLVYLLKSNFVFNLCLIFSTVYAYELGYDYSSGYKTPWMYLGVIAGLMPFYINNLKHKIEENITTVSNFLIPLSVVISFGTFVKGDYQIYIIVYGFLFGFLYNVGKLTLFKNTRIRKNGFLLFGSLGLIIMMLTMSVKGFWNDNFLTLEIQNQSLLVSIVLLISTVFLLIYNKKTSKFSWNSLFEYASILILLIYFLNDIDGYLSIILANIIIFILGVGMIKKGTDTTNFGILNYGLLIITALISLRFFDTEMTFVIRGLLFISVGVGFFASNYLMLKKSRKNA</sequence>
<feature type="transmembrane region" description="Helical" evidence="1">
    <location>
        <begin position="41"/>
        <end position="62"/>
    </location>
</feature>
<protein>
    <submittedName>
        <fullName evidence="3">DUF2157 domain-containing protein</fullName>
    </submittedName>
</protein>
<feature type="domain" description="DUF2157" evidence="2">
    <location>
        <begin position="11"/>
        <end position="151"/>
    </location>
</feature>
<feature type="transmembrane region" description="Helical" evidence="1">
    <location>
        <begin position="294"/>
        <end position="312"/>
    </location>
</feature>
<feature type="transmembrane region" description="Helical" evidence="1">
    <location>
        <begin position="178"/>
        <end position="194"/>
    </location>
</feature>
<keyword evidence="1" id="KW-0472">Membrane</keyword>
<gene>
    <name evidence="3" type="ORF">H9W90_04280</name>
</gene>
<feature type="transmembrane region" description="Helical" evidence="1">
    <location>
        <begin position="262"/>
        <end position="282"/>
    </location>
</feature>
<feature type="transmembrane region" description="Helical" evidence="1">
    <location>
        <begin position="74"/>
        <end position="93"/>
    </location>
</feature>
<feature type="transmembrane region" description="Helical" evidence="1">
    <location>
        <begin position="344"/>
        <end position="361"/>
    </location>
</feature>
<feature type="transmembrane region" description="Helical" evidence="1">
    <location>
        <begin position="396"/>
        <end position="418"/>
    </location>
</feature>
<keyword evidence="4" id="KW-1185">Reference proteome</keyword>
<feature type="transmembrane region" description="Helical" evidence="1">
    <location>
        <begin position="373"/>
        <end position="390"/>
    </location>
</feature>
<feature type="transmembrane region" description="Helical" evidence="1">
    <location>
        <begin position="230"/>
        <end position="250"/>
    </location>
</feature>
<dbReference type="AlphaFoldDB" id="A0A7G9LCK0"/>
<dbReference type="RefSeq" id="WP_187483231.1">
    <property type="nucleotide sequence ID" value="NZ_CP060695.1"/>
</dbReference>
<dbReference type="InterPro" id="IPR018677">
    <property type="entry name" value="DUF2157"/>
</dbReference>
<evidence type="ECO:0000313" key="3">
    <source>
        <dbReference type="EMBL" id="QNM86349.1"/>
    </source>
</evidence>
<feature type="transmembrane region" description="Helical" evidence="1">
    <location>
        <begin position="206"/>
        <end position="224"/>
    </location>
</feature>
<dbReference type="KEGG" id="ppec:H9W90_04280"/>